<dbReference type="STRING" id="633807.BW732_06695"/>
<keyword evidence="2" id="KW-0812">Transmembrane</keyword>
<gene>
    <name evidence="5" type="ORF">BW732_06695</name>
</gene>
<evidence type="ECO:0000259" key="3">
    <source>
        <dbReference type="Pfam" id="PF06030"/>
    </source>
</evidence>
<evidence type="ECO:0000259" key="4">
    <source>
        <dbReference type="Pfam" id="PF11797"/>
    </source>
</evidence>
<dbReference type="InterPro" id="IPR021759">
    <property type="entry name" value="WxLIP_HBD"/>
</dbReference>
<dbReference type="RefSeq" id="WP_077276014.1">
    <property type="nucleotide sequence ID" value="NZ_CP019609.1"/>
</dbReference>
<evidence type="ECO:0000256" key="2">
    <source>
        <dbReference type="SAM" id="Phobius"/>
    </source>
</evidence>
<dbReference type="KEGG" id="vpi:BW732_06695"/>
<reference evidence="5 6" key="1">
    <citation type="journal article" date="2010" name="Int. J. Syst. Evol. Microbiol.">
        <title>Vagococcus penaei sp. nov., isolated from spoilage microbiota of cooked shrimp (Penaeus vannamei).</title>
        <authorList>
            <person name="Jaffres E."/>
            <person name="Prevost H."/>
            <person name="Rossero A."/>
            <person name="Joffraud J.J."/>
            <person name="Dousset X."/>
        </authorList>
    </citation>
    <scope>NUCLEOTIDE SEQUENCE [LARGE SCALE GENOMIC DNA]</scope>
    <source>
        <strain evidence="5 6">CD276</strain>
    </source>
</reference>
<protein>
    <submittedName>
        <fullName evidence="5">Uncharacterized protein</fullName>
    </submittedName>
</protein>
<feature type="region of interest" description="Disordered" evidence="1">
    <location>
        <begin position="357"/>
        <end position="386"/>
    </location>
</feature>
<evidence type="ECO:0000256" key="1">
    <source>
        <dbReference type="SAM" id="MobiDB-lite"/>
    </source>
</evidence>
<organism evidence="5 6">
    <name type="scientific">Vagococcus penaei</name>
    <dbReference type="NCBI Taxonomy" id="633807"/>
    <lineage>
        <taxon>Bacteria</taxon>
        <taxon>Bacillati</taxon>
        <taxon>Bacillota</taxon>
        <taxon>Bacilli</taxon>
        <taxon>Lactobacillales</taxon>
        <taxon>Enterococcaceae</taxon>
        <taxon>Vagococcus</taxon>
    </lineage>
</organism>
<proteinExistence type="predicted"/>
<dbReference type="EMBL" id="CP019609">
    <property type="protein sequence ID" value="AQP53937.1"/>
    <property type="molecule type" value="Genomic_DNA"/>
</dbReference>
<dbReference type="Proteomes" id="UP000188246">
    <property type="component" value="Chromosome"/>
</dbReference>
<dbReference type="InterPro" id="IPR010317">
    <property type="entry name" value="WxLIP_PGBD"/>
</dbReference>
<dbReference type="Pfam" id="PF11797">
    <property type="entry name" value="WxLIP_HBD"/>
    <property type="match status" value="1"/>
</dbReference>
<feature type="domain" description="WxL Interacting Protein peptidoglycan binding" evidence="3">
    <location>
        <begin position="46"/>
        <end position="163"/>
    </location>
</feature>
<dbReference type="Pfam" id="PF06030">
    <property type="entry name" value="WxLIP_PGBD"/>
    <property type="match status" value="1"/>
</dbReference>
<evidence type="ECO:0000313" key="6">
    <source>
        <dbReference type="Proteomes" id="UP000188246"/>
    </source>
</evidence>
<keyword evidence="2" id="KW-0472">Membrane</keyword>
<dbReference type="OrthoDB" id="2148359at2"/>
<keyword evidence="2" id="KW-1133">Transmembrane helix</keyword>
<feature type="compositionally biased region" description="Basic residues" evidence="1">
    <location>
        <begin position="375"/>
        <end position="386"/>
    </location>
</feature>
<accession>A0A1Q2D6J4</accession>
<name>A0A1Q2D6J4_9ENTE</name>
<feature type="domain" description="WxL Interacting Protein host binding" evidence="4">
    <location>
        <begin position="177"/>
        <end position="312"/>
    </location>
</feature>
<feature type="transmembrane region" description="Helical" evidence="2">
    <location>
        <begin position="325"/>
        <end position="347"/>
    </location>
</feature>
<keyword evidence="6" id="KW-1185">Reference proteome</keyword>
<dbReference type="AlphaFoldDB" id="A0A1Q2D6J4"/>
<evidence type="ECO:0000313" key="5">
    <source>
        <dbReference type="EMBL" id="AQP53937.1"/>
    </source>
</evidence>
<sequence length="386" mass="44058">MAHYFKRKRLVINYFLLLTLIFLSTLLPQSVLAVDEKESQVNAVGFTYHLQFPDNQTDNQLGYYDLLMKTGQKQKLAVILTNPGESEVIVQLRLNGAKTNSNGVIEYANSHIKNDASLKFPFEELVTAPETVVLAPKETKQVDLEINMPEESFDGVIAGGLQMMRANSDTQQTNNTASQVINKYAYAVSIVLQENDKKMTPDLVFNRAYASQQSYHNTIFINFSNSIPTYINDMTVEAQIMKKGSPKVLYDAKKTSMRMAPNSFIDFPISMNNERMIPGEYTAHVLVTAGEQKWQWTEEFMIDEQDAKKFNERDVSLGKSNSLNWRFIILITGVVISLIVLAILIVVRLYNHQKKTRTEFKQHKRGRQGTTNVSHKLRTKKSKKRK</sequence>